<sequence length="146" mass="17113">MEKQAWKETYFFDDQSQHLRHVSAHFMHGHWTLLYDRVQEFQRPALEGHLPSSDEQRPEKDPDQVHDIECLRRLNAPHCTCLLLRTHHKHISMGRAGPNSRNVCQQKIVDFGRGEVPAQEIEARVHKNKHNTVSVFARNLETIKHA</sequence>
<protein>
    <submittedName>
        <fullName evidence="1">Uncharacterized protein</fullName>
    </submittedName>
</protein>
<proteinExistence type="predicted"/>
<evidence type="ECO:0000313" key="1">
    <source>
        <dbReference type="EMBL" id="KAG5646065.1"/>
    </source>
</evidence>
<keyword evidence="2" id="KW-1185">Reference proteome</keyword>
<dbReference type="EMBL" id="JABCKV010000027">
    <property type="protein sequence ID" value="KAG5646065.1"/>
    <property type="molecule type" value="Genomic_DNA"/>
</dbReference>
<gene>
    <name evidence="1" type="ORF">DXG03_004488</name>
</gene>
<evidence type="ECO:0000313" key="2">
    <source>
        <dbReference type="Proteomes" id="UP000775547"/>
    </source>
</evidence>
<name>A0A9P7KEN1_9AGAR</name>
<dbReference type="Proteomes" id="UP000775547">
    <property type="component" value="Unassembled WGS sequence"/>
</dbReference>
<comment type="caution">
    <text evidence="1">The sequence shown here is derived from an EMBL/GenBank/DDBJ whole genome shotgun (WGS) entry which is preliminary data.</text>
</comment>
<reference evidence="1" key="1">
    <citation type="submission" date="2020-07" db="EMBL/GenBank/DDBJ databases">
        <authorList>
            <person name="Nieuwenhuis M."/>
            <person name="Van De Peppel L.J.J."/>
        </authorList>
    </citation>
    <scope>NUCLEOTIDE SEQUENCE</scope>
    <source>
        <strain evidence="1">AP01</strain>
        <tissue evidence="1">Mycelium</tissue>
    </source>
</reference>
<organism evidence="1 2">
    <name type="scientific">Asterophora parasitica</name>
    <dbReference type="NCBI Taxonomy" id="117018"/>
    <lineage>
        <taxon>Eukaryota</taxon>
        <taxon>Fungi</taxon>
        <taxon>Dikarya</taxon>
        <taxon>Basidiomycota</taxon>
        <taxon>Agaricomycotina</taxon>
        <taxon>Agaricomycetes</taxon>
        <taxon>Agaricomycetidae</taxon>
        <taxon>Agaricales</taxon>
        <taxon>Tricholomatineae</taxon>
        <taxon>Lyophyllaceae</taxon>
        <taxon>Asterophora</taxon>
    </lineage>
</organism>
<dbReference type="AlphaFoldDB" id="A0A9P7KEN1"/>
<reference evidence="1" key="2">
    <citation type="submission" date="2021-10" db="EMBL/GenBank/DDBJ databases">
        <title>Phylogenomics reveals ancestral predisposition of the termite-cultivated fungus Termitomyces towards a domesticated lifestyle.</title>
        <authorList>
            <person name="Auxier B."/>
            <person name="Grum-Grzhimaylo A."/>
            <person name="Cardenas M.E."/>
            <person name="Lodge J.D."/>
            <person name="Laessoe T."/>
            <person name="Pedersen O."/>
            <person name="Smith M.E."/>
            <person name="Kuyper T.W."/>
            <person name="Franco-Molano E.A."/>
            <person name="Baroni T.J."/>
            <person name="Aanen D.K."/>
        </authorList>
    </citation>
    <scope>NUCLEOTIDE SEQUENCE</scope>
    <source>
        <strain evidence="1">AP01</strain>
        <tissue evidence="1">Mycelium</tissue>
    </source>
</reference>
<accession>A0A9P7KEN1</accession>